<dbReference type="InParanoid" id="A0A2T3A6D1"/>
<dbReference type="Proteomes" id="UP000241462">
    <property type="component" value="Unassembled WGS sequence"/>
</dbReference>
<sequence>MNVSEASTVSSLSGRPRCSACAALLCGARRNGNGNRPILHTSHRPKKEETVLGASRVLLLPGAPPCTSRHHPLGPSRARASLCLALSLTLAVASMGKEDHQPWPPFLSLFPLAPRAPESSYRGGAALMEHTTHRPPALANPLKPKAQHAFPFSWGGGGGFVSSQLNHTQTQQSTAQR</sequence>
<keyword evidence="2" id="KW-1185">Reference proteome</keyword>
<gene>
    <name evidence="1" type="ORF">BD289DRAFT_279601</name>
</gene>
<evidence type="ECO:0000313" key="1">
    <source>
        <dbReference type="EMBL" id="PSR83638.1"/>
    </source>
</evidence>
<accession>A0A2T3A6D1</accession>
<dbReference type="EMBL" id="KZ678457">
    <property type="protein sequence ID" value="PSR83638.1"/>
    <property type="molecule type" value="Genomic_DNA"/>
</dbReference>
<name>A0A2T3A6D1_9PEZI</name>
<reference evidence="1 2" key="1">
    <citation type="journal article" date="2018" name="Mycol. Prog.">
        <title>Coniella lustricola, a new species from submerged detritus.</title>
        <authorList>
            <person name="Raudabaugh D.B."/>
            <person name="Iturriaga T."/>
            <person name="Carver A."/>
            <person name="Mondo S."/>
            <person name="Pangilinan J."/>
            <person name="Lipzen A."/>
            <person name="He G."/>
            <person name="Amirebrahimi M."/>
            <person name="Grigoriev I.V."/>
            <person name="Miller A.N."/>
        </authorList>
    </citation>
    <scope>NUCLEOTIDE SEQUENCE [LARGE SCALE GENOMIC DNA]</scope>
    <source>
        <strain evidence="1 2">B22-T-1</strain>
    </source>
</reference>
<organism evidence="1 2">
    <name type="scientific">Coniella lustricola</name>
    <dbReference type="NCBI Taxonomy" id="2025994"/>
    <lineage>
        <taxon>Eukaryota</taxon>
        <taxon>Fungi</taxon>
        <taxon>Dikarya</taxon>
        <taxon>Ascomycota</taxon>
        <taxon>Pezizomycotina</taxon>
        <taxon>Sordariomycetes</taxon>
        <taxon>Sordariomycetidae</taxon>
        <taxon>Diaporthales</taxon>
        <taxon>Schizoparmaceae</taxon>
        <taxon>Coniella</taxon>
    </lineage>
</organism>
<dbReference type="AlphaFoldDB" id="A0A2T3A6D1"/>
<protein>
    <submittedName>
        <fullName evidence="1">Uncharacterized protein</fullName>
    </submittedName>
</protein>
<proteinExistence type="predicted"/>
<evidence type="ECO:0000313" key="2">
    <source>
        <dbReference type="Proteomes" id="UP000241462"/>
    </source>
</evidence>